<dbReference type="OrthoDB" id="9806179at2"/>
<sequence>MALFQSRTFNVSENPTPIKTDAVIIGAGPVGLFQVFELGLLDLKAELIDSLPQPGGQCAELYPEKPIYDIPAYPVVAAQELIDNLMAQIKPFNAGMHLGQQVERFEKREDGRFTVVTSKGTSFDAGAVIIAAGLGSFLPRRLRARNLEQLTTDQVQYKVTDRERYRGKKLLILGGGDSALDWTMDLAEVADSIALIHRRAEYRGAPASVAKVKALVEAGRVQEHQGLIMEVHSEDGRFTGLEIMDLDKQRTVVEGDEVLVFWGLAPDLGPIADWGLDIEKKQLSVDTEQFQTSLPGVFAVGDINTYPGKKKLILSGFHEAALAAFGVQKYLYPDKRQFVQYTTTSPIMHKRLGVSDKD</sequence>
<comment type="caution">
    <text evidence="5">Lacks conserved residue(s) required for the propagation of feature annotation.</text>
</comment>
<dbReference type="AlphaFoldDB" id="A0A0K0XUM5"/>
<comment type="subunit">
    <text evidence="5">Homodimer.</text>
</comment>
<dbReference type="PRINTS" id="PR00368">
    <property type="entry name" value="FADPNR"/>
</dbReference>
<dbReference type="SUPFAM" id="SSF51905">
    <property type="entry name" value="FAD/NAD(P)-binding domain"/>
    <property type="match status" value="2"/>
</dbReference>
<dbReference type="InterPro" id="IPR050097">
    <property type="entry name" value="Ferredoxin-NADP_redctase_2"/>
</dbReference>
<evidence type="ECO:0000313" key="8">
    <source>
        <dbReference type="Proteomes" id="UP000066624"/>
    </source>
</evidence>
<reference evidence="7 8" key="1">
    <citation type="submission" date="2015-07" db="EMBL/GenBank/DDBJ databases">
        <authorList>
            <person name="Noorani M."/>
        </authorList>
    </citation>
    <scope>NUCLEOTIDE SEQUENCE [LARGE SCALE GENOMIC DNA]</scope>
    <source>
        <strain evidence="7 8">KCTC 42284</strain>
    </source>
</reference>
<organism evidence="7 8">
    <name type="scientific">Wenzhouxiangella marina</name>
    <dbReference type="NCBI Taxonomy" id="1579979"/>
    <lineage>
        <taxon>Bacteria</taxon>
        <taxon>Pseudomonadati</taxon>
        <taxon>Pseudomonadota</taxon>
        <taxon>Gammaproteobacteria</taxon>
        <taxon>Chromatiales</taxon>
        <taxon>Wenzhouxiangellaceae</taxon>
        <taxon>Wenzhouxiangella</taxon>
    </lineage>
</organism>
<dbReference type="GO" id="GO:0050661">
    <property type="term" value="F:NADP binding"/>
    <property type="evidence" value="ECO:0007669"/>
    <property type="project" value="UniProtKB-UniRule"/>
</dbReference>
<comment type="similarity">
    <text evidence="5">Belongs to the ferredoxin--NADP reductase type 2 family.</text>
</comment>
<keyword evidence="8" id="KW-1185">Reference proteome</keyword>
<dbReference type="STRING" id="1579979.WM2015_1037"/>
<keyword evidence="2 5" id="KW-0274">FAD</keyword>
<dbReference type="InterPro" id="IPR023753">
    <property type="entry name" value="FAD/NAD-binding_dom"/>
</dbReference>
<dbReference type="EC" id="1.18.1.2" evidence="5"/>
<feature type="binding site" evidence="5">
    <location>
        <position position="343"/>
    </location>
    <ligand>
        <name>FAD</name>
        <dbReference type="ChEBI" id="CHEBI:57692"/>
    </ligand>
</feature>
<feature type="binding site" evidence="5">
    <location>
        <position position="137"/>
    </location>
    <ligand>
        <name>FAD</name>
        <dbReference type="ChEBI" id="CHEBI:57692"/>
    </ligand>
</feature>
<dbReference type="PATRIC" id="fig|1579979.3.peg.1060"/>
<feature type="binding site" evidence="5">
    <location>
        <position position="49"/>
    </location>
    <ligand>
        <name>FAD</name>
        <dbReference type="ChEBI" id="CHEBI:57692"/>
    </ligand>
</feature>
<dbReference type="Proteomes" id="UP000066624">
    <property type="component" value="Chromosome"/>
</dbReference>
<comment type="cofactor">
    <cofactor evidence="5">
        <name>FAD</name>
        <dbReference type="ChEBI" id="CHEBI:57692"/>
    </cofactor>
    <text evidence="5">Binds 1 FAD per subunit.</text>
</comment>
<gene>
    <name evidence="7" type="ORF">WM2015_1037</name>
</gene>
<evidence type="ECO:0000256" key="1">
    <source>
        <dbReference type="ARBA" id="ARBA00022630"/>
    </source>
</evidence>
<protein>
    <recommendedName>
        <fullName evidence="5">Ferredoxin--NADP reductase</fullName>
        <shortName evidence="5">FNR</shortName>
        <shortName evidence="5">Fd-NADP(+) reductase</shortName>
        <ecNumber evidence="5">1.18.1.2</ecNumber>
    </recommendedName>
</protein>
<keyword evidence="3 5" id="KW-0521">NADP</keyword>
<evidence type="ECO:0000259" key="6">
    <source>
        <dbReference type="Pfam" id="PF07992"/>
    </source>
</evidence>
<dbReference type="EMBL" id="CP012154">
    <property type="protein sequence ID" value="AKS41414.1"/>
    <property type="molecule type" value="Genomic_DNA"/>
</dbReference>
<dbReference type="KEGG" id="wma:WM2015_1037"/>
<evidence type="ECO:0000256" key="4">
    <source>
        <dbReference type="ARBA" id="ARBA00023002"/>
    </source>
</evidence>
<dbReference type="PRINTS" id="PR00469">
    <property type="entry name" value="PNDRDTASEII"/>
</dbReference>
<dbReference type="GO" id="GO:0050660">
    <property type="term" value="F:flavin adenine dinucleotide binding"/>
    <property type="evidence" value="ECO:0007669"/>
    <property type="project" value="UniProtKB-UniRule"/>
</dbReference>
<keyword evidence="4 5" id="KW-0560">Oxidoreductase</keyword>
<feature type="binding site" evidence="5">
    <location>
        <position position="302"/>
    </location>
    <ligand>
        <name>FAD</name>
        <dbReference type="ChEBI" id="CHEBI:57692"/>
    </ligand>
</feature>
<feature type="binding site" evidence="5">
    <location>
        <position position="57"/>
    </location>
    <ligand>
        <name>FAD</name>
        <dbReference type="ChEBI" id="CHEBI:57692"/>
    </ligand>
</feature>
<keyword evidence="1 5" id="KW-0285">Flavoprotein</keyword>
<evidence type="ECO:0000256" key="3">
    <source>
        <dbReference type="ARBA" id="ARBA00022857"/>
    </source>
</evidence>
<proteinExistence type="inferred from homology"/>
<dbReference type="InterPro" id="IPR036188">
    <property type="entry name" value="FAD/NAD-bd_sf"/>
</dbReference>
<dbReference type="Gene3D" id="3.50.50.60">
    <property type="entry name" value="FAD/NAD(P)-binding domain"/>
    <property type="match status" value="2"/>
</dbReference>
<accession>A0A0K0XUM5</accession>
<dbReference type="HAMAP" id="MF_01685">
    <property type="entry name" value="FENR2"/>
    <property type="match status" value="1"/>
</dbReference>
<dbReference type="Pfam" id="PF07992">
    <property type="entry name" value="Pyr_redox_2"/>
    <property type="match status" value="1"/>
</dbReference>
<dbReference type="InterPro" id="IPR022890">
    <property type="entry name" value="Fd--NADP_Rdtase_type_2"/>
</dbReference>
<evidence type="ECO:0000256" key="2">
    <source>
        <dbReference type="ARBA" id="ARBA00022827"/>
    </source>
</evidence>
<feature type="binding site" evidence="5">
    <location>
        <position position="102"/>
    </location>
    <ligand>
        <name>FAD</name>
        <dbReference type="ChEBI" id="CHEBI:57692"/>
    </ligand>
</feature>
<name>A0A0K0XUM5_9GAMM</name>
<dbReference type="GO" id="GO:0004324">
    <property type="term" value="F:ferredoxin-NADP+ reductase activity"/>
    <property type="evidence" value="ECO:0007669"/>
    <property type="project" value="UniProtKB-UniRule"/>
</dbReference>
<feature type="domain" description="FAD/NAD(P)-binding" evidence="6">
    <location>
        <begin position="21"/>
        <end position="304"/>
    </location>
</feature>
<comment type="catalytic activity">
    <reaction evidence="5">
        <text>2 reduced [2Fe-2S]-[ferredoxin] + NADP(+) + H(+) = 2 oxidized [2Fe-2S]-[ferredoxin] + NADPH</text>
        <dbReference type="Rhea" id="RHEA:20125"/>
        <dbReference type="Rhea" id="RHEA-COMP:10000"/>
        <dbReference type="Rhea" id="RHEA-COMP:10001"/>
        <dbReference type="ChEBI" id="CHEBI:15378"/>
        <dbReference type="ChEBI" id="CHEBI:33737"/>
        <dbReference type="ChEBI" id="CHEBI:33738"/>
        <dbReference type="ChEBI" id="CHEBI:57783"/>
        <dbReference type="ChEBI" id="CHEBI:58349"/>
        <dbReference type="EC" id="1.18.1.2"/>
    </reaction>
</comment>
<dbReference type="PANTHER" id="PTHR48105">
    <property type="entry name" value="THIOREDOXIN REDUCTASE 1-RELATED-RELATED"/>
    <property type="match status" value="1"/>
</dbReference>
<feature type="binding site" evidence="5">
    <location>
        <position position="62"/>
    </location>
    <ligand>
        <name>FAD</name>
        <dbReference type="ChEBI" id="CHEBI:57692"/>
    </ligand>
</feature>
<evidence type="ECO:0000256" key="5">
    <source>
        <dbReference type="HAMAP-Rule" id="MF_01685"/>
    </source>
</evidence>
<evidence type="ECO:0000313" key="7">
    <source>
        <dbReference type="EMBL" id="AKS41414.1"/>
    </source>
</evidence>